<reference evidence="7" key="1">
    <citation type="journal article" date="2021" name="New Phytol.">
        <title>Evolutionary innovations through gain and loss of genes in the ectomycorrhizal Boletales.</title>
        <authorList>
            <person name="Wu G."/>
            <person name="Miyauchi S."/>
            <person name="Morin E."/>
            <person name="Kuo A."/>
            <person name="Drula E."/>
            <person name="Varga T."/>
            <person name="Kohler A."/>
            <person name="Feng B."/>
            <person name="Cao Y."/>
            <person name="Lipzen A."/>
            <person name="Daum C."/>
            <person name="Hundley H."/>
            <person name="Pangilinan J."/>
            <person name="Johnson J."/>
            <person name="Barry K."/>
            <person name="LaButti K."/>
            <person name="Ng V."/>
            <person name="Ahrendt S."/>
            <person name="Min B."/>
            <person name="Choi I.G."/>
            <person name="Park H."/>
            <person name="Plett J.M."/>
            <person name="Magnuson J."/>
            <person name="Spatafora J.W."/>
            <person name="Nagy L.G."/>
            <person name="Henrissat B."/>
            <person name="Grigoriev I.V."/>
            <person name="Yang Z.L."/>
            <person name="Xu J."/>
            <person name="Martin F.M."/>
        </authorList>
    </citation>
    <scope>NUCLEOTIDE SEQUENCE</scope>
    <source>
        <strain evidence="7">KKN 215</strain>
    </source>
</reference>
<dbReference type="InterPro" id="IPR019787">
    <property type="entry name" value="Znf_PHD-finger"/>
</dbReference>
<evidence type="ECO:0000256" key="3">
    <source>
        <dbReference type="ARBA" id="ARBA00022833"/>
    </source>
</evidence>
<gene>
    <name evidence="7" type="ORF">BXZ70DRAFT_621554</name>
</gene>
<evidence type="ECO:0000256" key="2">
    <source>
        <dbReference type="ARBA" id="ARBA00022771"/>
    </source>
</evidence>
<proteinExistence type="predicted"/>
<dbReference type="Gene3D" id="3.30.40.10">
    <property type="entry name" value="Zinc/RING finger domain, C3HC4 (zinc finger)"/>
    <property type="match status" value="1"/>
</dbReference>
<keyword evidence="8" id="KW-1185">Reference proteome</keyword>
<dbReference type="Proteomes" id="UP000813824">
    <property type="component" value="Unassembled WGS sequence"/>
</dbReference>
<dbReference type="InterPro" id="IPR001965">
    <property type="entry name" value="Znf_PHD"/>
</dbReference>
<keyword evidence="1" id="KW-0479">Metal-binding</keyword>
<keyword evidence="3" id="KW-0862">Zinc</keyword>
<feature type="domain" description="PHD-type" evidence="6">
    <location>
        <begin position="14"/>
        <end position="82"/>
    </location>
</feature>
<evidence type="ECO:0000256" key="5">
    <source>
        <dbReference type="SAM" id="MobiDB-lite"/>
    </source>
</evidence>
<protein>
    <recommendedName>
        <fullName evidence="6">PHD-type domain-containing protein</fullName>
    </recommendedName>
</protein>
<dbReference type="SUPFAM" id="SSF57903">
    <property type="entry name" value="FYVE/PHD zinc finger"/>
    <property type="match status" value="1"/>
</dbReference>
<evidence type="ECO:0000313" key="7">
    <source>
        <dbReference type="EMBL" id="KAH8104829.1"/>
    </source>
</evidence>
<dbReference type="SMART" id="SM00249">
    <property type="entry name" value="PHD"/>
    <property type="match status" value="1"/>
</dbReference>
<dbReference type="EMBL" id="JAEVFJ010000005">
    <property type="protein sequence ID" value="KAH8104829.1"/>
    <property type="molecule type" value="Genomic_DNA"/>
</dbReference>
<feature type="compositionally biased region" description="Polar residues" evidence="5">
    <location>
        <begin position="215"/>
        <end position="230"/>
    </location>
</feature>
<evidence type="ECO:0000313" key="8">
    <source>
        <dbReference type="Proteomes" id="UP000813824"/>
    </source>
</evidence>
<evidence type="ECO:0000256" key="1">
    <source>
        <dbReference type="ARBA" id="ARBA00022723"/>
    </source>
</evidence>
<keyword evidence="2 4" id="KW-0863">Zinc-finger</keyword>
<accession>A0A8K0UX48</accession>
<evidence type="ECO:0000256" key="4">
    <source>
        <dbReference type="PROSITE-ProRule" id="PRU00146"/>
    </source>
</evidence>
<feature type="compositionally biased region" description="Polar residues" evidence="5">
    <location>
        <begin position="303"/>
        <end position="321"/>
    </location>
</feature>
<name>A0A8K0UX48_9AGAR</name>
<feature type="region of interest" description="Disordered" evidence="5">
    <location>
        <begin position="144"/>
        <end position="329"/>
    </location>
</feature>
<dbReference type="InterPro" id="IPR013083">
    <property type="entry name" value="Znf_RING/FYVE/PHD"/>
</dbReference>
<evidence type="ECO:0000259" key="6">
    <source>
        <dbReference type="PROSITE" id="PS50016"/>
    </source>
</evidence>
<dbReference type="AlphaFoldDB" id="A0A8K0UX48"/>
<dbReference type="PROSITE" id="PS50016">
    <property type="entry name" value="ZF_PHD_2"/>
    <property type="match status" value="1"/>
</dbReference>
<dbReference type="PROSITE" id="PS01359">
    <property type="entry name" value="ZF_PHD_1"/>
    <property type="match status" value="1"/>
</dbReference>
<feature type="compositionally biased region" description="Low complexity" evidence="5">
    <location>
        <begin position="253"/>
        <end position="293"/>
    </location>
</feature>
<comment type="caution">
    <text evidence="7">The sequence shown here is derived from an EMBL/GenBank/DDBJ whole genome shotgun (WGS) entry which is preliminary data.</text>
</comment>
<dbReference type="GO" id="GO:0008270">
    <property type="term" value="F:zinc ion binding"/>
    <property type="evidence" value="ECO:0007669"/>
    <property type="project" value="UniProtKB-KW"/>
</dbReference>
<dbReference type="InterPro" id="IPR019786">
    <property type="entry name" value="Zinc_finger_PHD-type_CS"/>
</dbReference>
<dbReference type="InterPro" id="IPR011011">
    <property type="entry name" value="Znf_FYVE_PHD"/>
</dbReference>
<organism evidence="7 8">
    <name type="scientific">Cristinia sonorae</name>
    <dbReference type="NCBI Taxonomy" id="1940300"/>
    <lineage>
        <taxon>Eukaryota</taxon>
        <taxon>Fungi</taxon>
        <taxon>Dikarya</taxon>
        <taxon>Basidiomycota</taxon>
        <taxon>Agaricomycotina</taxon>
        <taxon>Agaricomycetes</taxon>
        <taxon>Agaricomycetidae</taxon>
        <taxon>Agaricales</taxon>
        <taxon>Pleurotineae</taxon>
        <taxon>Stephanosporaceae</taxon>
        <taxon>Cristinia</taxon>
    </lineage>
</organism>
<sequence>MPEEVGNGLPLVDTPGCVRCGKKTSDSRGYILTCQTCKQRWHHNCCEPKLTTLQITLRLQATELNKPEKGMESWKCKGCTDKALGKQPDYRTTPYPAIIPSSRPIASTSSVPLPLNPAQIAPWARAPGRARVMTIDLVGLSQRSASTRCRKTAVASGPPIEISSDESESSTSSRPPKRPKLVLPATEIIDLTEDDPPAAPSTIAPQAPPPRCRSESTNPSRPSSAQSPNLPSRLPWKGPLLQKPPPTRHPIRFTSVPSSSSSAYPPSSTPSSPFSTPSSLRPFSRTPSSSRTSLVVQTPPPSRTTSAKPAPSVQVTTQPPRTATPKPRTHWQLSFTEKVADVCRIVDELRRRADLPRTSWPSVLSVDKDSDVDMLLTEDDDHARNKIVQRVHDVDIDVEMDIDKATVADRPSHKVLPRKSNTPKHGVRPDYLLMFRDHEKFARMAPPPPVREHRLPRKGVATKLGRKAKRKKQRKLLTYLGDLRFGVKLETE</sequence>